<dbReference type="EMBL" id="LZEM01000018">
    <property type="protein sequence ID" value="OAZ40938.1"/>
    <property type="molecule type" value="Genomic_DNA"/>
</dbReference>
<feature type="region of interest" description="Disordered" evidence="2">
    <location>
        <begin position="1"/>
        <end position="23"/>
    </location>
</feature>
<dbReference type="RefSeq" id="WP_064956043.1">
    <property type="nucleotide sequence ID" value="NZ_LZEM01000018.1"/>
</dbReference>
<name>A0ABX2WIB3_9MICO</name>
<dbReference type="Proteomes" id="UP000093918">
    <property type="component" value="Unassembled WGS sequence"/>
</dbReference>
<evidence type="ECO:0000259" key="3">
    <source>
        <dbReference type="Pfam" id="PF24729"/>
    </source>
</evidence>
<feature type="region of interest" description="Disordered" evidence="2">
    <location>
        <begin position="90"/>
        <end position="113"/>
    </location>
</feature>
<evidence type="ECO:0000256" key="2">
    <source>
        <dbReference type="SAM" id="MobiDB-lite"/>
    </source>
</evidence>
<evidence type="ECO:0000256" key="1">
    <source>
        <dbReference type="ARBA" id="ARBA00022741"/>
    </source>
</evidence>
<gene>
    <name evidence="4" type="ORF">A9Z40_03075</name>
</gene>
<evidence type="ECO:0000313" key="4">
    <source>
        <dbReference type="EMBL" id="OAZ40938.1"/>
    </source>
</evidence>
<sequence>MTLADRFKTAAGSPPPTEEQRAQVAANADAILAAADVIDAAPDSRHKSLALTHLEEALMWANKGVFAPARPGTQTSPAGGPVVTVAPGLSPLPSPSAVSAVLARRNGQRRSLA</sequence>
<reference evidence="5" key="1">
    <citation type="submission" date="2016-06" db="EMBL/GenBank/DDBJ databases">
        <title>Genome sequencing of cellulolytic organisms.</title>
        <authorList>
            <person name="Bohra V."/>
            <person name="Dafale N.A."/>
            <person name="Purohit H.J."/>
        </authorList>
    </citation>
    <scope>NUCLEOTIDE SEQUENCE [LARGE SCALE GENOMIC DNA]</scope>
    <source>
        <strain evidence="5">ND21</strain>
    </source>
</reference>
<accession>A0ABX2WIB3</accession>
<organism evidence="4 5">
    <name type="scientific">Microbacterium arborescens</name>
    <dbReference type="NCBI Taxonomy" id="33883"/>
    <lineage>
        <taxon>Bacteria</taxon>
        <taxon>Bacillati</taxon>
        <taxon>Actinomycetota</taxon>
        <taxon>Actinomycetes</taxon>
        <taxon>Micrococcales</taxon>
        <taxon>Microbacteriaceae</taxon>
        <taxon>Microbacterium</taxon>
    </lineage>
</organism>
<comment type="caution">
    <text evidence="4">The sequence shown here is derived from an EMBL/GenBank/DDBJ whole genome shotgun (WGS) entry which is preliminary data.</text>
</comment>
<protein>
    <recommendedName>
        <fullName evidence="3">Acb2/Tad1 hairpin domain-containing protein</fullName>
    </recommendedName>
</protein>
<dbReference type="Pfam" id="PF24729">
    <property type="entry name" value="Acb2_Tad1_hairpin"/>
    <property type="match status" value="1"/>
</dbReference>
<feature type="domain" description="Acb2/Tad1 hairpin" evidence="3">
    <location>
        <begin position="15"/>
        <end position="66"/>
    </location>
</feature>
<feature type="compositionally biased region" description="Low complexity" evidence="2">
    <location>
        <begin position="90"/>
        <end position="103"/>
    </location>
</feature>
<evidence type="ECO:0000313" key="5">
    <source>
        <dbReference type="Proteomes" id="UP000093918"/>
    </source>
</evidence>
<dbReference type="InterPro" id="IPR056098">
    <property type="entry name" value="Acb2/Tad1_hairpin"/>
</dbReference>
<keyword evidence="1" id="KW-0547">Nucleotide-binding</keyword>
<keyword evidence="5" id="KW-1185">Reference proteome</keyword>
<proteinExistence type="predicted"/>